<dbReference type="Proteomes" id="UP001642487">
    <property type="component" value="Chromosome 8"/>
</dbReference>
<evidence type="ECO:0000313" key="1">
    <source>
        <dbReference type="EMBL" id="CAK9326981.1"/>
    </source>
</evidence>
<sequence length="103" mass="11889">MVIVTKNANNLRSRRQTYKQLNQDSSEKLQNLLCIYVEINEDMIKPHPTYPKENGENLTKIMFNEHQKVYCWSLAKPGKPHDLLKPTKIAGGWLDSNYAQAVS</sequence>
<protein>
    <submittedName>
        <fullName evidence="1">Uncharacterized protein</fullName>
    </submittedName>
</protein>
<accession>A0ABP0Z5H2</accession>
<reference evidence="1 2" key="1">
    <citation type="submission" date="2024-03" db="EMBL/GenBank/DDBJ databases">
        <authorList>
            <person name="Gkanogiannis A."/>
            <person name="Becerra Lopez-Lavalle L."/>
        </authorList>
    </citation>
    <scope>NUCLEOTIDE SEQUENCE [LARGE SCALE GENOMIC DNA]</scope>
</reference>
<proteinExistence type="predicted"/>
<dbReference type="EMBL" id="OZ021742">
    <property type="protein sequence ID" value="CAK9326981.1"/>
    <property type="molecule type" value="Genomic_DNA"/>
</dbReference>
<name>A0ABP0Z5H2_9ROSI</name>
<gene>
    <name evidence="1" type="ORF">CITCOLO1_LOCUS19347</name>
</gene>
<organism evidence="1 2">
    <name type="scientific">Citrullus colocynthis</name>
    <name type="common">colocynth</name>
    <dbReference type="NCBI Taxonomy" id="252529"/>
    <lineage>
        <taxon>Eukaryota</taxon>
        <taxon>Viridiplantae</taxon>
        <taxon>Streptophyta</taxon>
        <taxon>Embryophyta</taxon>
        <taxon>Tracheophyta</taxon>
        <taxon>Spermatophyta</taxon>
        <taxon>Magnoliopsida</taxon>
        <taxon>eudicotyledons</taxon>
        <taxon>Gunneridae</taxon>
        <taxon>Pentapetalae</taxon>
        <taxon>rosids</taxon>
        <taxon>fabids</taxon>
        <taxon>Cucurbitales</taxon>
        <taxon>Cucurbitaceae</taxon>
        <taxon>Benincaseae</taxon>
        <taxon>Citrullus</taxon>
    </lineage>
</organism>
<evidence type="ECO:0000313" key="2">
    <source>
        <dbReference type="Proteomes" id="UP001642487"/>
    </source>
</evidence>
<keyword evidence="2" id="KW-1185">Reference proteome</keyword>